<name>A0A809RX48_9PROT</name>
<gene>
    <name evidence="1" type="ORF">DSYM_16260</name>
</gene>
<dbReference type="AlphaFoldDB" id="A0A809RX48"/>
<reference evidence="1" key="1">
    <citation type="journal article" name="DNA Res.">
        <title>The physiological potential of anammox bacteria as revealed by their core genome structure.</title>
        <authorList>
            <person name="Okubo T."/>
            <person name="Toyoda A."/>
            <person name="Fukuhara K."/>
            <person name="Uchiyama I."/>
            <person name="Harigaya Y."/>
            <person name="Kuroiwa M."/>
            <person name="Suzuki T."/>
            <person name="Murakami Y."/>
            <person name="Suwa Y."/>
            <person name="Takami H."/>
        </authorList>
    </citation>
    <scope>NUCLEOTIDE SEQUENCE</scope>
    <source>
        <strain evidence="1">317325-3</strain>
    </source>
</reference>
<dbReference type="EMBL" id="AP021857">
    <property type="protein sequence ID" value="BBO20927.1"/>
    <property type="molecule type" value="Genomic_DNA"/>
</dbReference>
<protein>
    <submittedName>
        <fullName evidence="1">Uncharacterized protein</fullName>
    </submittedName>
</protein>
<evidence type="ECO:0000313" key="2">
    <source>
        <dbReference type="Proteomes" id="UP000662914"/>
    </source>
</evidence>
<evidence type="ECO:0000313" key="1">
    <source>
        <dbReference type="EMBL" id="BBO20927.1"/>
    </source>
</evidence>
<organism evidence="1 2">
    <name type="scientific">Candidatus Desulfobacillus denitrificans</name>
    <dbReference type="NCBI Taxonomy" id="2608985"/>
    <lineage>
        <taxon>Bacteria</taxon>
        <taxon>Pseudomonadati</taxon>
        <taxon>Pseudomonadota</taxon>
        <taxon>Betaproteobacteria</taxon>
        <taxon>Candidatus Desulfobacillus</taxon>
    </lineage>
</organism>
<proteinExistence type="predicted"/>
<dbReference type="Proteomes" id="UP000662914">
    <property type="component" value="Chromosome"/>
</dbReference>
<sequence length="93" mass="10303">MRIPLKLVKGGKEGELLAEGWVKQTTIGEPRLSEIVENYRQLGYEVHVVEHREESGDGCSTCFTAGAEMGQVYGDVYVRKGKGGKRAVDDELF</sequence>
<accession>A0A809RX48</accession>
<dbReference type="KEGG" id="ddz:DSYM_16260"/>